<protein>
    <submittedName>
        <fullName evidence="1">Uncharacterized protein</fullName>
    </submittedName>
</protein>
<evidence type="ECO:0000313" key="1">
    <source>
        <dbReference type="EMBL" id="GKX65712.1"/>
    </source>
</evidence>
<evidence type="ECO:0000313" key="2">
    <source>
        <dbReference type="Proteomes" id="UP001058074"/>
    </source>
</evidence>
<proteinExistence type="predicted"/>
<sequence>MRNWSKNMERYELSEQYYIQRANPEQFSIYESVYGDKNINRFAVKHWDLRTAISLDNPFAKNESYYWIKQDEIIIGGVLIEPNVISRLFFVPPFTKVYDILKLLKRLLIKWSDSSKKIYAYQISPEQFEYFEMLGFLCDKKRRWMMRPTEVFDIVWDDDIITKTPSEDNKQEIAKLLYLSFKGSIDYQHLINELGQEPTVKDYLEEVDEYFDWCKENIFFEASTLIYSKKENKLLGACLVSYCEEWPLVHAIGVNPNYRGRHLASIMLKRALTVLQGKYPVLRLFVTLGNDAESVYHQLGFVKGTEFRKLYIPANE</sequence>
<dbReference type="EMBL" id="BROD01000001">
    <property type="protein sequence ID" value="GKX65712.1"/>
    <property type="molecule type" value="Genomic_DNA"/>
</dbReference>
<dbReference type="Proteomes" id="UP001058074">
    <property type="component" value="Unassembled WGS sequence"/>
</dbReference>
<organism evidence="1 2">
    <name type="scientific">Inconstantimicrobium mannanitabidum</name>
    <dbReference type="NCBI Taxonomy" id="1604901"/>
    <lineage>
        <taxon>Bacteria</taxon>
        <taxon>Bacillati</taxon>
        <taxon>Bacillota</taxon>
        <taxon>Clostridia</taxon>
        <taxon>Eubacteriales</taxon>
        <taxon>Clostridiaceae</taxon>
        <taxon>Inconstantimicrobium</taxon>
    </lineage>
</organism>
<keyword evidence="2" id="KW-1185">Reference proteome</keyword>
<comment type="caution">
    <text evidence="1">The sequence shown here is derived from an EMBL/GenBank/DDBJ whole genome shotgun (WGS) entry which is preliminary data.</text>
</comment>
<accession>A0ACB5R9A1</accession>
<reference evidence="1" key="1">
    <citation type="journal article" date="2025" name="Int. J. Syst. Evol. Microbiol.">
        <title>Inconstantimicrobium mannanitabidum sp. nov., a novel member of the family Clostridiaceae isolated from anoxic soil under the treatment of reductive soil disinfestation.</title>
        <authorList>
            <person name="Ueki A."/>
            <person name="Tonouchi A."/>
            <person name="Honma S."/>
            <person name="Kaku N."/>
            <person name="Ueki K."/>
        </authorList>
    </citation>
    <scope>NUCLEOTIDE SEQUENCE</scope>
    <source>
        <strain evidence="1">TW13</strain>
    </source>
</reference>
<name>A0ACB5R9A1_9CLOT</name>
<gene>
    <name evidence="1" type="ORF">rsdtw13_09700</name>
</gene>